<sequence>MILPNYSLHCPFVVDNVHNNNRKHWYNSLWINIFSGTISWLASFGVNQLAIQRYSSLPTLKQAQSIIYFNIIPFLILCTLVSSIGLVALAYYYNCSPLETGEIHDTDHIVILFARDHSLDGHLSDAQVTLLNKVLVVGIGLVSTGLAFAAGPLGGIIRSPYRELFLPTNTTSEGCVGLTNNTISLRVAPHYDAHFGDPEASCLSRISAFSYPGLGFVIMVIIAIPLTFFEKADEKKRYLSEIVDRPERQRVILMNLSESSTSNDREMDRITRVSTKTPLTPLIDKEI</sequence>
<evidence type="ECO:0000256" key="5">
    <source>
        <dbReference type="ARBA" id="ARBA00023065"/>
    </source>
</evidence>
<protein>
    <submittedName>
        <fullName evidence="7">Uncharacterized protein</fullName>
    </submittedName>
</protein>
<keyword evidence="3" id="KW-0472">Membrane</keyword>
<dbReference type="GO" id="GO:0015293">
    <property type="term" value="F:symporter activity"/>
    <property type="evidence" value="ECO:0000318"/>
    <property type="project" value="GO_Central"/>
</dbReference>
<accession>A0A8R1U8B1</accession>
<dbReference type="AlphaFoldDB" id="A0A2A6D166"/>
<reference evidence="7" key="2">
    <citation type="submission" date="2022-06" db="UniProtKB">
        <authorList>
            <consortium name="EnsemblMetazoa"/>
        </authorList>
    </citation>
    <scope>IDENTIFICATION</scope>
    <source>
        <strain evidence="7">PS312</strain>
    </source>
</reference>
<dbReference type="GO" id="GO:0006814">
    <property type="term" value="P:sodium ion transport"/>
    <property type="evidence" value="ECO:0000318"/>
    <property type="project" value="GO_Central"/>
</dbReference>
<dbReference type="Gene3D" id="1.20.1730.10">
    <property type="entry name" value="Sodium/glucose cotransporter"/>
    <property type="match status" value="1"/>
</dbReference>
<dbReference type="EnsemblMetazoa" id="PPA08941.1">
    <property type="protein sequence ID" value="PPA08941.1"/>
    <property type="gene ID" value="WBGene00098495"/>
</dbReference>
<reference evidence="8" key="1">
    <citation type="journal article" date="2008" name="Nat. Genet.">
        <title>The Pristionchus pacificus genome provides a unique perspective on nematode lifestyle and parasitism.</title>
        <authorList>
            <person name="Dieterich C."/>
            <person name="Clifton S.W."/>
            <person name="Schuster L.N."/>
            <person name="Chinwalla A."/>
            <person name="Delehaunty K."/>
            <person name="Dinkelacker I."/>
            <person name="Fulton L."/>
            <person name="Fulton R."/>
            <person name="Godfrey J."/>
            <person name="Minx P."/>
            <person name="Mitreva M."/>
            <person name="Roeseler W."/>
            <person name="Tian H."/>
            <person name="Witte H."/>
            <person name="Yang S.P."/>
            <person name="Wilson R.K."/>
            <person name="Sommer R.J."/>
        </authorList>
    </citation>
    <scope>NUCLEOTIDE SEQUENCE [LARGE SCALE GENOMIC DNA]</scope>
    <source>
        <strain evidence="8">PS312</strain>
    </source>
</reference>
<organism evidence="7 8">
    <name type="scientific">Pristionchus pacificus</name>
    <name type="common">Parasitic nematode worm</name>
    <dbReference type="NCBI Taxonomy" id="54126"/>
    <lineage>
        <taxon>Eukaryota</taxon>
        <taxon>Metazoa</taxon>
        <taxon>Ecdysozoa</taxon>
        <taxon>Nematoda</taxon>
        <taxon>Chromadorea</taxon>
        <taxon>Rhabditida</taxon>
        <taxon>Rhabditina</taxon>
        <taxon>Diplogasteromorpha</taxon>
        <taxon>Diplogasteroidea</taxon>
        <taxon>Neodiplogasteridae</taxon>
        <taxon>Pristionchus</taxon>
    </lineage>
</organism>
<keyword evidence="6" id="KW-0739">Sodium transport</keyword>
<keyword evidence="3" id="KW-1003">Cell membrane</keyword>
<name>A0A2A6D166_PRIPA</name>
<evidence type="ECO:0000256" key="1">
    <source>
        <dbReference type="ARBA" id="ARBA00004651"/>
    </source>
</evidence>
<evidence type="ECO:0000256" key="2">
    <source>
        <dbReference type="ARBA" id="ARBA00022448"/>
    </source>
</evidence>
<dbReference type="InterPro" id="IPR051163">
    <property type="entry name" value="Sodium:Solute_Symporter_SSF"/>
</dbReference>
<dbReference type="OrthoDB" id="6132759at2759"/>
<dbReference type="Proteomes" id="UP000005239">
    <property type="component" value="Unassembled WGS sequence"/>
</dbReference>
<evidence type="ECO:0000256" key="6">
    <source>
        <dbReference type="ARBA" id="ARBA00023201"/>
    </source>
</evidence>
<keyword evidence="8" id="KW-1185">Reference proteome</keyword>
<proteinExistence type="predicted"/>
<dbReference type="PANTHER" id="PTHR42985:SF40">
    <property type="entry name" value="LD47995P-RELATED"/>
    <property type="match status" value="1"/>
</dbReference>
<dbReference type="GO" id="GO:0005886">
    <property type="term" value="C:plasma membrane"/>
    <property type="evidence" value="ECO:0007669"/>
    <property type="project" value="UniProtKB-SubCell"/>
</dbReference>
<evidence type="ECO:0000313" key="7">
    <source>
        <dbReference type="EnsemblMetazoa" id="PPA08941.1"/>
    </source>
</evidence>
<dbReference type="InterPro" id="IPR038377">
    <property type="entry name" value="Na/Glc_symporter_sf"/>
</dbReference>
<keyword evidence="4" id="KW-0915">Sodium</keyword>
<gene>
    <name evidence="7" type="primary">WBGene00098495</name>
</gene>
<evidence type="ECO:0000313" key="8">
    <source>
        <dbReference type="Proteomes" id="UP000005239"/>
    </source>
</evidence>
<comment type="subcellular location">
    <subcellularLocation>
        <location evidence="1">Cell membrane</location>
        <topology evidence="1">Multi-pass membrane protein</topology>
    </subcellularLocation>
</comment>
<keyword evidence="2" id="KW-0813">Transport</keyword>
<dbReference type="PANTHER" id="PTHR42985">
    <property type="entry name" value="SODIUM-COUPLED MONOCARBOXYLATE TRANSPORTER"/>
    <property type="match status" value="1"/>
</dbReference>
<evidence type="ECO:0000256" key="4">
    <source>
        <dbReference type="ARBA" id="ARBA00023053"/>
    </source>
</evidence>
<accession>A0A2A6D166</accession>
<evidence type="ECO:0000256" key="3">
    <source>
        <dbReference type="ARBA" id="ARBA00022475"/>
    </source>
</evidence>
<keyword evidence="5" id="KW-0406">Ion transport</keyword>